<dbReference type="HOGENOM" id="CLU_517641_0_0_11"/>
<proteinExistence type="predicted"/>
<evidence type="ECO:0000313" key="1">
    <source>
        <dbReference type="EMBL" id="AFV90762.1"/>
    </source>
</evidence>
<dbReference type="SUPFAM" id="SSF48208">
    <property type="entry name" value="Six-hairpin glycosidases"/>
    <property type="match status" value="1"/>
</dbReference>
<dbReference type="KEGG" id="pbo:PACID_29970"/>
<dbReference type="STRING" id="1171373.PACID_29970"/>
<dbReference type="InterPro" id="IPR008928">
    <property type="entry name" value="6-hairpin_glycosidase_sf"/>
</dbReference>
<dbReference type="AlphaFoldDB" id="K7S851"/>
<gene>
    <name evidence="1" type="ordered locus">PACID_29970</name>
</gene>
<dbReference type="PATRIC" id="fig|1171373.8.peg.2948"/>
<name>K7S851_ACIA4</name>
<protein>
    <submittedName>
        <fullName evidence="1">Uncharacterized protein</fullName>
    </submittedName>
</protein>
<dbReference type="RefSeq" id="WP_015071658.1">
    <property type="nucleotide sequence ID" value="NC_019395.1"/>
</dbReference>
<evidence type="ECO:0000313" key="2">
    <source>
        <dbReference type="Proteomes" id="UP000000214"/>
    </source>
</evidence>
<dbReference type="eggNOG" id="COG1331">
    <property type="taxonomic scope" value="Bacteria"/>
</dbReference>
<dbReference type="Gene3D" id="1.50.10.10">
    <property type="match status" value="1"/>
</dbReference>
<dbReference type="GO" id="GO:0005975">
    <property type="term" value="P:carbohydrate metabolic process"/>
    <property type="evidence" value="ECO:0007669"/>
    <property type="project" value="InterPro"/>
</dbReference>
<organism evidence="1 2">
    <name type="scientific">Acidipropionibacterium acidipropionici (strain ATCC 4875 / DSM 20272 / JCM 6432 / NBRC 12425 / NCIMB 8070 / 4)</name>
    <name type="common">Propionibacterium acidipropionici</name>
    <dbReference type="NCBI Taxonomy" id="1171373"/>
    <lineage>
        <taxon>Bacteria</taxon>
        <taxon>Bacillati</taxon>
        <taxon>Actinomycetota</taxon>
        <taxon>Actinomycetes</taxon>
        <taxon>Propionibacteriales</taxon>
        <taxon>Propionibacteriaceae</taxon>
        <taxon>Acidipropionibacterium</taxon>
    </lineage>
</organism>
<sequence>MTVADRDLAWGVVPGYWASSRTEKNDELTYNYQFGVPTVPLVTNEVTTTSLVSILQSRRDGLSVAALAEPRLARDPWESDATTLSTWHVGASLRALSGPLSPTLVYPVPGQEGSHLDAGQTVTASYRYIVSPGSWEQIAATTMTDPYGVRRYLQLARAEDSLSHRIHRMHDFIVLPDSKWHTWEYQGKTLGAESGKPSDVGAMWMMAKLTDDPIIINDRLPYVRNYKLAQQESTSGPFGGAALGEYFKDNAFVSEIVWAGRSGKDYVSPIFTTFYTLADVGNILLFDSDDVELKTRLRAAADKLASWQHADGSFDVGYVRDSPTTLKYPQLKDYRATWYGFLCAHRVLGDSKYLKAARRGADWFIANAVATRNYLGVCDDTHLVRDFAVIFAAQALLDLYDVTHESRYRSAAVTVARQYLLHIYDHPTPTTKTKTFHGTEMPDWKTSQVGLNFEHAGYDGSANRSGPILLASHAGAFVRFYEITHQRIFLDLARAAARGRDAFVDPESGIPSYYWKTGNTEAYSRG</sequence>
<reference evidence="1 2" key="1">
    <citation type="journal article" date="2012" name="BMC Genomics">
        <title>The genome sequence of Propionibacterium acidipropionici provides insights into its biotechnological and industrial potential.</title>
        <authorList>
            <person name="Parizzi L.P."/>
            <person name="Grassi M.C."/>
            <person name="Llerena L.A."/>
            <person name="Carazzolle M.F."/>
            <person name="Queiroz V.L."/>
            <person name="Lunardi I."/>
            <person name="Zeidler A.F."/>
            <person name="Teixeira P.J."/>
            <person name="Mieczkowski P."/>
            <person name="Rincones J."/>
            <person name="Pereira G.A."/>
        </authorList>
    </citation>
    <scope>NUCLEOTIDE SEQUENCE [LARGE SCALE GENOMIC DNA]</scope>
    <source>
        <strain evidence="2">ATCC 4875 / DSM 20272 / JCM 6432 / NBRC 12425 / NCIMB 8070</strain>
    </source>
</reference>
<dbReference type="EMBL" id="CP003493">
    <property type="protein sequence ID" value="AFV90762.1"/>
    <property type="molecule type" value="Genomic_DNA"/>
</dbReference>
<accession>K7S851</accession>
<dbReference type="InterPro" id="IPR012341">
    <property type="entry name" value="6hp_glycosidase-like_sf"/>
</dbReference>
<dbReference type="Proteomes" id="UP000000214">
    <property type="component" value="Chromosome"/>
</dbReference>